<feature type="domain" description="G-protein coupled receptors family 1 profile" evidence="10">
    <location>
        <begin position="52"/>
        <end position="312"/>
    </location>
</feature>
<dbReference type="RefSeq" id="XP_022309220.1">
    <property type="nucleotide sequence ID" value="XM_022453512.1"/>
</dbReference>
<feature type="region of interest" description="Disordered" evidence="8">
    <location>
        <begin position="365"/>
        <end position="393"/>
    </location>
</feature>
<evidence type="ECO:0000256" key="1">
    <source>
        <dbReference type="ARBA" id="ARBA00004141"/>
    </source>
</evidence>
<dbReference type="GO" id="GO:0005886">
    <property type="term" value="C:plasma membrane"/>
    <property type="evidence" value="ECO:0007669"/>
    <property type="project" value="TreeGrafter"/>
</dbReference>
<feature type="transmembrane region" description="Helical" evidence="9">
    <location>
        <begin position="115"/>
        <end position="139"/>
    </location>
</feature>
<keyword evidence="7" id="KW-0807">Transducer</keyword>
<name>A0A8B8C0X1_CRAVI</name>
<keyword evidence="11" id="KW-1185">Reference proteome</keyword>
<dbReference type="InterPro" id="IPR017452">
    <property type="entry name" value="GPCR_Rhodpsn_7TM"/>
</dbReference>
<reference evidence="12" key="1">
    <citation type="submission" date="2025-08" db="UniProtKB">
        <authorList>
            <consortium name="RefSeq"/>
        </authorList>
    </citation>
    <scope>IDENTIFICATION</scope>
    <source>
        <tissue evidence="12">Whole sample</tissue>
    </source>
</reference>
<dbReference type="SUPFAM" id="SSF81321">
    <property type="entry name" value="Family A G protein-coupled receptor-like"/>
    <property type="match status" value="1"/>
</dbReference>
<dbReference type="PROSITE" id="PS50262">
    <property type="entry name" value="G_PROTEIN_RECEP_F1_2"/>
    <property type="match status" value="1"/>
</dbReference>
<feature type="transmembrane region" description="Helical" evidence="9">
    <location>
        <begin position="72"/>
        <end position="95"/>
    </location>
</feature>
<dbReference type="PANTHER" id="PTHR45695">
    <property type="entry name" value="LEUCOKININ RECEPTOR-RELATED"/>
    <property type="match status" value="1"/>
</dbReference>
<feature type="transmembrane region" description="Helical" evidence="9">
    <location>
        <begin position="151"/>
        <end position="172"/>
    </location>
</feature>
<evidence type="ECO:0000256" key="3">
    <source>
        <dbReference type="ARBA" id="ARBA00022989"/>
    </source>
</evidence>
<dbReference type="AlphaFoldDB" id="A0A8B8C0X1"/>
<evidence type="ECO:0000256" key="7">
    <source>
        <dbReference type="ARBA" id="ARBA00023224"/>
    </source>
</evidence>
<feature type="transmembrane region" description="Helical" evidence="9">
    <location>
        <begin position="200"/>
        <end position="225"/>
    </location>
</feature>
<dbReference type="OrthoDB" id="5975505at2759"/>
<comment type="subcellular location">
    <subcellularLocation>
        <location evidence="1">Membrane</location>
        <topology evidence="1">Multi-pass membrane protein</topology>
    </subcellularLocation>
</comment>
<evidence type="ECO:0000259" key="10">
    <source>
        <dbReference type="PROSITE" id="PS50262"/>
    </source>
</evidence>
<evidence type="ECO:0000256" key="8">
    <source>
        <dbReference type="SAM" id="MobiDB-lite"/>
    </source>
</evidence>
<dbReference type="KEGG" id="cvn:111114971"/>
<proteinExistence type="predicted"/>
<protein>
    <submittedName>
        <fullName evidence="12">Tachykinin-like peptides receptor 86C</fullName>
    </submittedName>
</protein>
<evidence type="ECO:0000256" key="6">
    <source>
        <dbReference type="ARBA" id="ARBA00023170"/>
    </source>
</evidence>
<dbReference type="PANTHER" id="PTHR45695:SF9">
    <property type="entry name" value="LEUCOKININ RECEPTOR"/>
    <property type="match status" value="1"/>
</dbReference>
<sequence length="393" mass="46213">MNFSLFNYSDLQLWNHSSFLIQNAPKPDDDSDTERSFHIYLYAFTMFLSFMANSSLVLVIMCTKSLRTKFNFFVVNFSLVNLLIPCFCMWLHLVYHLDKGQWRFGEFFCRINEFIQVLVVCVSNLTLTVTVLDRFLATLHSPLQKYTQDHVVIVMLFVWISGTLLSLPYILYTRFLEFNWIGGHERLCQAHFPSIESRRAYVTIFCLLGYVLPMLVMFFLISVALRRPQGVNRDNMTQEDRMRCQMKRRALHYVFTVLIVFFLCWSPQQFLMLWDVFRDRGLHAKLPKNIRQYSFYSYYMAYASSCVYPFLYMTFNKGFRFAINQLLHCSKQPRADMHSPVMEINDQNIEDGNLDFFDSCSLQNTNDPDMASRPTGNLSTVATIEGHDQTSKL</sequence>
<evidence type="ECO:0000256" key="4">
    <source>
        <dbReference type="ARBA" id="ARBA00023040"/>
    </source>
</evidence>
<dbReference type="GO" id="GO:0004930">
    <property type="term" value="F:G protein-coupled receptor activity"/>
    <property type="evidence" value="ECO:0007669"/>
    <property type="project" value="UniProtKB-KW"/>
</dbReference>
<dbReference type="Proteomes" id="UP000694844">
    <property type="component" value="Chromosome 9"/>
</dbReference>
<keyword evidence="3 9" id="KW-1133">Transmembrane helix</keyword>
<keyword evidence="2 9" id="KW-0812">Transmembrane</keyword>
<dbReference type="PRINTS" id="PR00237">
    <property type="entry name" value="GPCRRHODOPSN"/>
</dbReference>
<evidence type="ECO:0000256" key="2">
    <source>
        <dbReference type="ARBA" id="ARBA00022692"/>
    </source>
</evidence>
<feature type="transmembrane region" description="Helical" evidence="9">
    <location>
        <begin position="39"/>
        <end position="60"/>
    </location>
</feature>
<gene>
    <name evidence="12" type="primary">LOC111114971</name>
</gene>
<evidence type="ECO:0000256" key="9">
    <source>
        <dbReference type="SAM" id="Phobius"/>
    </source>
</evidence>
<feature type="transmembrane region" description="Helical" evidence="9">
    <location>
        <begin position="250"/>
        <end position="268"/>
    </location>
</feature>
<keyword evidence="6" id="KW-0675">Receptor</keyword>
<dbReference type="Gene3D" id="1.20.1070.10">
    <property type="entry name" value="Rhodopsin 7-helix transmembrane proteins"/>
    <property type="match status" value="1"/>
</dbReference>
<evidence type="ECO:0000256" key="5">
    <source>
        <dbReference type="ARBA" id="ARBA00023136"/>
    </source>
</evidence>
<dbReference type="InterPro" id="IPR000276">
    <property type="entry name" value="GPCR_Rhodpsn"/>
</dbReference>
<keyword evidence="4" id="KW-0297">G-protein coupled receptor</keyword>
<organism evidence="11 12">
    <name type="scientific">Crassostrea virginica</name>
    <name type="common">Eastern oyster</name>
    <dbReference type="NCBI Taxonomy" id="6565"/>
    <lineage>
        <taxon>Eukaryota</taxon>
        <taxon>Metazoa</taxon>
        <taxon>Spiralia</taxon>
        <taxon>Lophotrochozoa</taxon>
        <taxon>Mollusca</taxon>
        <taxon>Bivalvia</taxon>
        <taxon>Autobranchia</taxon>
        <taxon>Pteriomorphia</taxon>
        <taxon>Ostreida</taxon>
        <taxon>Ostreoidea</taxon>
        <taxon>Ostreidae</taxon>
        <taxon>Crassostrea</taxon>
    </lineage>
</organism>
<evidence type="ECO:0000313" key="11">
    <source>
        <dbReference type="Proteomes" id="UP000694844"/>
    </source>
</evidence>
<dbReference type="GeneID" id="111114971"/>
<keyword evidence="5 9" id="KW-0472">Membrane</keyword>
<feature type="transmembrane region" description="Helical" evidence="9">
    <location>
        <begin position="296"/>
        <end position="315"/>
    </location>
</feature>
<evidence type="ECO:0000313" key="12">
    <source>
        <dbReference type="RefSeq" id="XP_022309220.1"/>
    </source>
</evidence>
<dbReference type="CDD" id="cd00637">
    <property type="entry name" value="7tm_classA_rhodopsin-like"/>
    <property type="match status" value="1"/>
</dbReference>
<accession>A0A8B8C0X1</accession>
<dbReference type="Pfam" id="PF00001">
    <property type="entry name" value="7tm_1"/>
    <property type="match status" value="1"/>
</dbReference>